<sequence length="85" mass="9501">MQRRRHFVHSFAAATSYSTPADSGWARGTDGGNLSVGNKVWVFGLVNGPEYNGLSGWLTARQQHKQNTVWRDVVCGWCGEIFRSE</sequence>
<keyword evidence="2" id="KW-1185">Reference proteome</keyword>
<gene>
    <name evidence="1" type="ORF">Vbra_21601</name>
</gene>
<dbReference type="AlphaFoldDB" id="A0A0G4FRM1"/>
<dbReference type="VEuPathDB" id="CryptoDB:Vbra_21601"/>
<evidence type="ECO:0000313" key="2">
    <source>
        <dbReference type="Proteomes" id="UP000041254"/>
    </source>
</evidence>
<dbReference type="InParanoid" id="A0A0G4FRM1"/>
<evidence type="ECO:0000313" key="1">
    <source>
        <dbReference type="EMBL" id="CEM17303.1"/>
    </source>
</evidence>
<organism evidence="1 2">
    <name type="scientific">Vitrella brassicaformis (strain CCMP3155)</name>
    <dbReference type="NCBI Taxonomy" id="1169540"/>
    <lineage>
        <taxon>Eukaryota</taxon>
        <taxon>Sar</taxon>
        <taxon>Alveolata</taxon>
        <taxon>Colpodellida</taxon>
        <taxon>Vitrellaceae</taxon>
        <taxon>Vitrella</taxon>
    </lineage>
</organism>
<accession>A0A0G4FRM1</accession>
<name>A0A0G4FRM1_VITBC</name>
<dbReference type="EMBL" id="CDMY01000488">
    <property type="protein sequence ID" value="CEM17303.1"/>
    <property type="molecule type" value="Genomic_DNA"/>
</dbReference>
<protein>
    <submittedName>
        <fullName evidence="1">Uncharacterized protein</fullName>
    </submittedName>
</protein>
<proteinExistence type="predicted"/>
<dbReference type="Proteomes" id="UP000041254">
    <property type="component" value="Unassembled WGS sequence"/>
</dbReference>
<reference evidence="1 2" key="1">
    <citation type="submission" date="2014-11" db="EMBL/GenBank/DDBJ databases">
        <authorList>
            <person name="Zhu J."/>
            <person name="Qi W."/>
            <person name="Song R."/>
        </authorList>
    </citation>
    <scope>NUCLEOTIDE SEQUENCE [LARGE SCALE GENOMIC DNA]</scope>
</reference>